<evidence type="ECO:0000313" key="3">
    <source>
        <dbReference type="Proteomes" id="UP000433101"/>
    </source>
</evidence>
<dbReference type="Pfam" id="PF09948">
    <property type="entry name" value="PpoB2"/>
    <property type="match status" value="1"/>
</dbReference>
<dbReference type="Proteomes" id="UP000433101">
    <property type="component" value="Unassembled WGS sequence"/>
</dbReference>
<evidence type="ECO:0000313" key="2">
    <source>
        <dbReference type="EMBL" id="MXN67372.1"/>
    </source>
</evidence>
<dbReference type="AlphaFoldDB" id="A0A7X3LYD1"/>
<feature type="transmembrane region" description="Helical" evidence="1">
    <location>
        <begin position="23"/>
        <end position="41"/>
    </location>
</feature>
<feature type="transmembrane region" description="Helical" evidence="1">
    <location>
        <begin position="122"/>
        <end position="144"/>
    </location>
</feature>
<sequence>MTRESASPSGLTAAERMIRRERWIIIAGLFVITFLSWAYVLSGAGTGMSTRAMTTFTFPPPARMGMAMDWSLSYAFIMLMMWWVMMIAMMTPSAAPLILLYGTAYRNEQKKGRLGAATAPTFAFLAGYLVAWLGFSVVAMSLQWLLERLGLVDSMMMWSTNRQLSAVLLIAAGLYQLSPWKNACLAHCRSPAAFLAEHFRPGAAGALRMGLLHGAYCLGCCWVLMALLFAGGIMNVVWIAGLAIFVLLEKVLPWGVVFSRISAAVFLALGLWLLLTP</sequence>
<name>A0A7X3LYD1_9HYPH</name>
<accession>A0A7X3LYD1</accession>
<keyword evidence="1" id="KW-1133">Transmembrane helix</keyword>
<dbReference type="EMBL" id="WUMV01000010">
    <property type="protein sequence ID" value="MXN67372.1"/>
    <property type="molecule type" value="Genomic_DNA"/>
</dbReference>
<organism evidence="2 3">
    <name type="scientific">Stappia sediminis</name>
    <dbReference type="NCBI Taxonomy" id="2692190"/>
    <lineage>
        <taxon>Bacteria</taxon>
        <taxon>Pseudomonadati</taxon>
        <taxon>Pseudomonadota</taxon>
        <taxon>Alphaproteobacteria</taxon>
        <taxon>Hyphomicrobiales</taxon>
        <taxon>Stappiaceae</taxon>
        <taxon>Stappia</taxon>
    </lineage>
</organism>
<comment type="caution">
    <text evidence="2">The sequence shown here is derived from an EMBL/GenBank/DDBJ whole genome shotgun (WGS) entry which is preliminary data.</text>
</comment>
<protein>
    <submittedName>
        <fullName evidence="2">DUF2182 domain-containing protein</fullName>
    </submittedName>
</protein>
<feature type="transmembrane region" description="Helical" evidence="1">
    <location>
        <begin position="215"/>
        <end position="248"/>
    </location>
</feature>
<reference evidence="2 3" key="1">
    <citation type="submission" date="2019-12" db="EMBL/GenBank/DDBJ databases">
        <authorList>
            <person name="Li M."/>
        </authorList>
    </citation>
    <scope>NUCLEOTIDE SEQUENCE [LARGE SCALE GENOMIC DNA]</scope>
    <source>
        <strain evidence="2 3">GBMRC 2046</strain>
    </source>
</reference>
<dbReference type="RefSeq" id="WP_160777615.1">
    <property type="nucleotide sequence ID" value="NZ_WUMV01000010.1"/>
</dbReference>
<keyword evidence="3" id="KW-1185">Reference proteome</keyword>
<keyword evidence="1" id="KW-0472">Membrane</keyword>
<feature type="transmembrane region" description="Helical" evidence="1">
    <location>
        <begin position="74"/>
        <end position="101"/>
    </location>
</feature>
<gene>
    <name evidence="2" type="ORF">GR183_20895</name>
</gene>
<evidence type="ECO:0000256" key="1">
    <source>
        <dbReference type="SAM" id="Phobius"/>
    </source>
</evidence>
<proteinExistence type="predicted"/>
<dbReference type="InterPro" id="IPR018688">
    <property type="entry name" value="PpoB2-like"/>
</dbReference>
<feature type="transmembrane region" description="Helical" evidence="1">
    <location>
        <begin position="254"/>
        <end position="275"/>
    </location>
</feature>
<keyword evidence="1" id="KW-0812">Transmembrane</keyword>